<reference evidence="2" key="1">
    <citation type="submission" date="2022-11" db="UniProtKB">
        <authorList>
            <consortium name="WormBaseParasite"/>
        </authorList>
    </citation>
    <scope>IDENTIFICATION</scope>
</reference>
<accession>A0A915PG03</accession>
<evidence type="ECO:0000313" key="2">
    <source>
        <dbReference type="WBParaSite" id="sdigi.contig15.g1450.t1"/>
    </source>
</evidence>
<protein>
    <submittedName>
        <fullName evidence="2">Ubiquitin-like domain-containing protein</fullName>
    </submittedName>
</protein>
<dbReference type="SUPFAM" id="SSF57850">
    <property type="entry name" value="RING/U-box"/>
    <property type="match status" value="1"/>
</dbReference>
<evidence type="ECO:0000313" key="1">
    <source>
        <dbReference type="Proteomes" id="UP000887581"/>
    </source>
</evidence>
<keyword evidence="1" id="KW-1185">Reference proteome</keyword>
<dbReference type="Proteomes" id="UP000887581">
    <property type="component" value="Unplaced"/>
</dbReference>
<organism evidence="1 2">
    <name type="scientific">Setaria digitata</name>
    <dbReference type="NCBI Taxonomy" id="48799"/>
    <lineage>
        <taxon>Eukaryota</taxon>
        <taxon>Metazoa</taxon>
        <taxon>Ecdysozoa</taxon>
        <taxon>Nematoda</taxon>
        <taxon>Chromadorea</taxon>
        <taxon>Rhabditida</taxon>
        <taxon>Spirurina</taxon>
        <taxon>Spiruromorpha</taxon>
        <taxon>Filarioidea</taxon>
        <taxon>Setariidae</taxon>
        <taxon>Setaria</taxon>
    </lineage>
</organism>
<sequence>MSRPAVKSVKTSALHHRRTKCLRHPVVRKVVTGQNGEDVVCFDGTLAWKQDLSREQTPCFGLAKVKSVMDWDKAKEYCDKVGGQLPTPTDAENSLMQTVLSEIRLETRIPLGFVHENKKWMQIHDGKKKDSDITKIKPSEEVLKMIKTANGLLSVTENQECDEGFLLLAINNASKCYLFHEFSDPSMDASDFVAVSTYCKSQNAELFQPIDSGDLHIMQKIGETSGYAQVINGFKQIYHQYGYINKKVTAVKEEPITAAGYKYTEVGINITSSNISEALCFMLELPGGAEPEKPKKVEDILGTEEVVITELKPEIIEKEVDDLSYLGVAPEAKGTITTLVTSSLESFFSSPLACMFSASTALNGGEIYVRKLSPVWLECLPCKHNICVTCMEECKQLPTSACPVEGCSRNILDEDNCNLCDGMCKKPLEEKNFVITKCCQARICFSCFEIIFGRKHCPGAEESCSTDCIKYSDANRNESIARCQIGLKCENLRIIGFPSKGECEHAICVQCLEQMINDCESSGSLPRCPNESCNALYGTESVIAMRTMLPWKCSFFEKLSLDSSCYYLIKDDTITPIEFSANFKSIERCFEIDVKLSDGSESKKLLFDRKGTIADLVREIRRELNIPPEEKVYGYYLMRSLNDENKVDEDRLDNPAEKLQINAESTTESVEKLNLSTTVTVVADMTGIVQAKNDIALNNTGV</sequence>
<dbReference type="AlphaFoldDB" id="A0A915PG03"/>
<dbReference type="WBParaSite" id="sdigi.contig15.g1450.t1">
    <property type="protein sequence ID" value="sdigi.contig15.g1450.t1"/>
    <property type="gene ID" value="sdigi.contig15.g1450"/>
</dbReference>
<proteinExistence type="predicted"/>
<name>A0A915PG03_9BILA</name>